<comment type="similarity">
    <text evidence="1">Belongs to the UDP-glycosyltransferase family.</text>
</comment>
<dbReference type="PANTHER" id="PTHR48049:SF60">
    <property type="entry name" value="UDP-GLYCOSYLTRANSFERASE 91B1"/>
    <property type="match status" value="1"/>
</dbReference>
<dbReference type="GO" id="GO:0035251">
    <property type="term" value="F:UDP-glucosyltransferase activity"/>
    <property type="evidence" value="ECO:0007669"/>
    <property type="project" value="InterPro"/>
</dbReference>
<dbReference type="FunFam" id="3.40.50.2000:FF:000037">
    <property type="entry name" value="Glycosyltransferase"/>
    <property type="match status" value="1"/>
</dbReference>
<accession>A0AAV5JQY3</accession>
<evidence type="ECO:0000256" key="2">
    <source>
        <dbReference type="ARBA" id="ARBA00022679"/>
    </source>
</evidence>
<protein>
    <recommendedName>
        <fullName evidence="5">Glycosyltransferase</fullName>
    </recommendedName>
</protein>
<dbReference type="Gene3D" id="3.40.50.2000">
    <property type="entry name" value="Glycogen Phosphorylase B"/>
    <property type="match status" value="2"/>
</dbReference>
<proteinExistence type="inferred from homology"/>
<dbReference type="PANTHER" id="PTHR48049">
    <property type="entry name" value="GLYCOSYLTRANSFERASE"/>
    <property type="match status" value="1"/>
</dbReference>
<dbReference type="AlphaFoldDB" id="A0AAV5JQY3"/>
<evidence type="ECO:0000313" key="3">
    <source>
        <dbReference type="EMBL" id="GKV13967.1"/>
    </source>
</evidence>
<dbReference type="SUPFAM" id="SSF53756">
    <property type="entry name" value="UDP-Glycosyltransferase/glycogen phosphorylase"/>
    <property type="match status" value="1"/>
</dbReference>
<organism evidence="3 4">
    <name type="scientific">Rubroshorea leprosula</name>
    <dbReference type="NCBI Taxonomy" id="152421"/>
    <lineage>
        <taxon>Eukaryota</taxon>
        <taxon>Viridiplantae</taxon>
        <taxon>Streptophyta</taxon>
        <taxon>Embryophyta</taxon>
        <taxon>Tracheophyta</taxon>
        <taxon>Spermatophyta</taxon>
        <taxon>Magnoliopsida</taxon>
        <taxon>eudicotyledons</taxon>
        <taxon>Gunneridae</taxon>
        <taxon>Pentapetalae</taxon>
        <taxon>rosids</taxon>
        <taxon>malvids</taxon>
        <taxon>Malvales</taxon>
        <taxon>Dipterocarpaceae</taxon>
        <taxon>Rubroshorea</taxon>
    </lineage>
</organism>
<comment type="caution">
    <text evidence="3">The sequence shown here is derived from an EMBL/GenBank/DDBJ whole genome shotgun (WGS) entry which is preliminary data.</text>
</comment>
<dbReference type="CDD" id="cd03784">
    <property type="entry name" value="GT1_Gtf-like"/>
    <property type="match status" value="1"/>
</dbReference>
<evidence type="ECO:0008006" key="5">
    <source>
        <dbReference type="Google" id="ProtNLM"/>
    </source>
</evidence>
<keyword evidence="4" id="KW-1185">Reference proteome</keyword>
<dbReference type="Pfam" id="PF00201">
    <property type="entry name" value="UDPGT"/>
    <property type="match status" value="1"/>
</dbReference>
<name>A0AAV5JQY3_9ROSI</name>
<evidence type="ECO:0000313" key="4">
    <source>
        <dbReference type="Proteomes" id="UP001054252"/>
    </source>
</evidence>
<dbReference type="InterPro" id="IPR002213">
    <property type="entry name" value="UDP_glucos_trans"/>
</dbReference>
<dbReference type="EMBL" id="BPVZ01000040">
    <property type="protein sequence ID" value="GKV13967.1"/>
    <property type="molecule type" value="Genomic_DNA"/>
</dbReference>
<reference evidence="3 4" key="1">
    <citation type="journal article" date="2021" name="Commun. Biol.">
        <title>The genome of Shorea leprosula (Dipterocarpaceae) highlights the ecological relevance of drought in aseasonal tropical rainforests.</title>
        <authorList>
            <person name="Ng K.K.S."/>
            <person name="Kobayashi M.J."/>
            <person name="Fawcett J.A."/>
            <person name="Hatakeyama M."/>
            <person name="Paape T."/>
            <person name="Ng C.H."/>
            <person name="Ang C.C."/>
            <person name="Tnah L.H."/>
            <person name="Lee C.T."/>
            <person name="Nishiyama T."/>
            <person name="Sese J."/>
            <person name="O'Brien M.J."/>
            <person name="Copetti D."/>
            <person name="Mohd Noor M.I."/>
            <person name="Ong R.C."/>
            <person name="Putra M."/>
            <person name="Sireger I.Z."/>
            <person name="Indrioko S."/>
            <person name="Kosugi Y."/>
            <person name="Izuno A."/>
            <person name="Isagi Y."/>
            <person name="Lee S.L."/>
            <person name="Shimizu K.K."/>
        </authorList>
    </citation>
    <scope>NUCLEOTIDE SEQUENCE [LARGE SCALE GENOMIC DNA]</scope>
    <source>
        <strain evidence="3">214</strain>
    </source>
</reference>
<dbReference type="InterPro" id="IPR050481">
    <property type="entry name" value="UDP-glycosyltransf_plant"/>
</dbReference>
<dbReference type="Proteomes" id="UP001054252">
    <property type="component" value="Unassembled WGS sequence"/>
</dbReference>
<sequence length="472" mass="52721">MDIQPKLHIAMFPWLAYGHTAPFLELSKFLAQMGHRVSYISTPKNITRLLKFPSESSPNLFFVELPLPHVQGLPPGIESTADLPIQKVPYLKKAYDKLQGPLAEFLKTSSVDWIIHDFIPYWIPPLAAQLSINSTCFIIVGASSVAFFGPPDKLIAGERQRPEDFTVVPEWIDYPSNVAFKQHEMANHQKCEDRDNPDFFRWGSAIQGCQVVTLRSCPELEPEPLNLLSKILQKPVVPVGLLPPPVPSPDGVDDGDETWVALKKWMDGKKLKSVFFVALGTEVTLSSELSRELASGIEKSGLPFLWVVKNHPFIEGEMSQDILLPGFEERVSDRGLVFRGWAPQMKILAHPSIGGFLTHCGWSSTIEALSLGLPLILFSGASADMGLIARLLHEKRVGLEIERNEVDGSFTSDTVAKVIRVVMVEKEGEPIRANAWAMKEICGNIELGKKHLTQFSRYLENYKSITQSNKWS</sequence>
<keyword evidence="2" id="KW-0808">Transferase</keyword>
<evidence type="ECO:0000256" key="1">
    <source>
        <dbReference type="ARBA" id="ARBA00009995"/>
    </source>
</evidence>
<gene>
    <name evidence="3" type="ORF">SLEP1_g24917</name>
</gene>